<reference evidence="8 9" key="1">
    <citation type="journal article" date="2023" name="Elife">
        <title>Identification of key yeast species and microbe-microbe interactions impacting larval growth of Drosophila in the wild.</title>
        <authorList>
            <person name="Mure A."/>
            <person name="Sugiura Y."/>
            <person name="Maeda R."/>
            <person name="Honda K."/>
            <person name="Sakurai N."/>
            <person name="Takahashi Y."/>
            <person name="Watada M."/>
            <person name="Katoh T."/>
            <person name="Gotoh A."/>
            <person name="Gotoh Y."/>
            <person name="Taniguchi I."/>
            <person name="Nakamura K."/>
            <person name="Hayashi T."/>
            <person name="Katayama T."/>
            <person name="Uemura T."/>
            <person name="Hattori Y."/>
        </authorList>
    </citation>
    <scope>NUCLEOTIDE SEQUENCE [LARGE SCALE GENOMIC DNA]</scope>
    <source>
        <strain evidence="8 9">SC-9</strain>
    </source>
</reference>
<gene>
    <name evidence="8" type="ORF">DASC09_003740</name>
</gene>
<evidence type="ECO:0000256" key="6">
    <source>
        <dbReference type="SAM" id="Coils"/>
    </source>
</evidence>
<keyword evidence="4 5" id="KW-0539">Nucleus</keyword>
<accession>A0AAV5QEF5</accession>
<dbReference type="PIRSF" id="PIRSF026991">
    <property type="entry name" value="Mnd1"/>
    <property type="match status" value="1"/>
</dbReference>
<dbReference type="AlphaFoldDB" id="A0AAV5QEF5"/>
<dbReference type="InterPro" id="IPR005647">
    <property type="entry name" value="Mnd1"/>
</dbReference>
<proteinExistence type="inferred from homology"/>
<evidence type="ECO:0000256" key="1">
    <source>
        <dbReference type="ARBA" id="ARBA00004123"/>
    </source>
</evidence>
<feature type="domain" description="Mnd1 HTH" evidence="7">
    <location>
        <begin position="15"/>
        <end position="74"/>
    </location>
</feature>
<dbReference type="InterPro" id="IPR040453">
    <property type="entry name" value="Mnd1_HTH"/>
</dbReference>
<sequence>MAVKKATAEEKRDKLLQFFTDDFSFYSIKEIETTAAKKTGISSMQIKDVLQQLLDEDLVKFDKCGSMNLYWCFQYDSTKNMIVKHRRLLENIREAEDDKRQIVSAINVARKEREENISNDKDGANNITRISLQREIKELKQEHQELLSRVRELQLNDPARIEQMQSSLIKTQLESERYTDNVDSLVGYLARENGINSSDLRRELGIPDYD</sequence>
<evidence type="ECO:0000256" key="4">
    <source>
        <dbReference type="ARBA" id="ARBA00023242"/>
    </source>
</evidence>
<evidence type="ECO:0000313" key="8">
    <source>
        <dbReference type="EMBL" id="GMM33049.1"/>
    </source>
</evidence>
<dbReference type="GO" id="GO:0003690">
    <property type="term" value="F:double-stranded DNA binding"/>
    <property type="evidence" value="ECO:0007669"/>
    <property type="project" value="InterPro"/>
</dbReference>
<evidence type="ECO:0000259" key="7">
    <source>
        <dbReference type="Pfam" id="PF03962"/>
    </source>
</evidence>
<dbReference type="GO" id="GO:0005634">
    <property type="term" value="C:nucleus"/>
    <property type="evidence" value="ECO:0007669"/>
    <property type="project" value="UniProtKB-SubCell"/>
</dbReference>
<evidence type="ECO:0000256" key="5">
    <source>
        <dbReference type="PIRNR" id="PIRNR026991"/>
    </source>
</evidence>
<comment type="caution">
    <text evidence="8">The sequence shown here is derived from an EMBL/GenBank/DDBJ whole genome shotgun (WGS) entry which is preliminary data.</text>
</comment>
<protein>
    <recommendedName>
        <fullName evidence="5">Meiotic nuclear division protein 1</fullName>
    </recommendedName>
</protein>
<evidence type="ECO:0000256" key="2">
    <source>
        <dbReference type="ARBA" id="ARBA00005981"/>
    </source>
</evidence>
<organism evidence="8 9">
    <name type="scientific">Saccharomycopsis crataegensis</name>
    <dbReference type="NCBI Taxonomy" id="43959"/>
    <lineage>
        <taxon>Eukaryota</taxon>
        <taxon>Fungi</taxon>
        <taxon>Dikarya</taxon>
        <taxon>Ascomycota</taxon>
        <taxon>Saccharomycotina</taxon>
        <taxon>Saccharomycetes</taxon>
        <taxon>Saccharomycopsidaceae</taxon>
        <taxon>Saccharomycopsis</taxon>
    </lineage>
</organism>
<dbReference type="Pfam" id="PF03962">
    <property type="entry name" value="Mnd1"/>
    <property type="match status" value="1"/>
</dbReference>
<comment type="subcellular location">
    <subcellularLocation>
        <location evidence="1 5">Nucleus</location>
    </subcellularLocation>
</comment>
<dbReference type="GO" id="GO:0007131">
    <property type="term" value="P:reciprocal meiotic recombination"/>
    <property type="evidence" value="ECO:0007669"/>
    <property type="project" value="InterPro"/>
</dbReference>
<dbReference type="RefSeq" id="XP_064850049.1">
    <property type="nucleotide sequence ID" value="XM_064993977.1"/>
</dbReference>
<dbReference type="Proteomes" id="UP001360560">
    <property type="component" value="Unassembled WGS sequence"/>
</dbReference>
<keyword evidence="3 6" id="KW-0175">Coiled coil</keyword>
<evidence type="ECO:0000313" key="9">
    <source>
        <dbReference type="Proteomes" id="UP001360560"/>
    </source>
</evidence>
<name>A0AAV5QEF5_9ASCO</name>
<keyword evidence="9" id="KW-1185">Reference proteome</keyword>
<comment type="function">
    <text evidence="5">Required for proper homologous chromosome pairing and efficient cross-over and intragenic recombination during meiosis.</text>
</comment>
<feature type="coiled-coil region" evidence="6">
    <location>
        <begin position="85"/>
        <end position="156"/>
    </location>
</feature>
<comment type="similarity">
    <text evidence="2 5">Belongs to the MND1 family.</text>
</comment>
<dbReference type="EMBL" id="BTFZ01000001">
    <property type="protein sequence ID" value="GMM33049.1"/>
    <property type="molecule type" value="Genomic_DNA"/>
</dbReference>
<dbReference type="GeneID" id="90071028"/>
<evidence type="ECO:0000256" key="3">
    <source>
        <dbReference type="ARBA" id="ARBA00023054"/>
    </source>
</evidence>